<accession>A0ABY7MIY0</accession>
<dbReference type="PANTHER" id="PTHR30619">
    <property type="entry name" value="DNA INTERNALIZATION/COMPETENCE PROTEIN COMEC/REC2"/>
    <property type="match status" value="1"/>
</dbReference>
<dbReference type="InterPro" id="IPR052159">
    <property type="entry name" value="Competence_DNA_uptake"/>
</dbReference>
<dbReference type="SUPFAM" id="SSF56281">
    <property type="entry name" value="Metallo-hydrolase/oxidoreductase"/>
    <property type="match status" value="1"/>
</dbReference>
<keyword evidence="2" id="KW-1185">Reference proteome</keyword>
<dbReference type="PANTHER" id="PTHR30619:SF1">
    <property type="entry name" value="RECOMBINATION PROTEIN 2"/>
    <property type="match status" value="1"/>
</dbReference>
<protein>
    <recommendedName>
        <fullName evidence="3">Metallo-beta-lactamase domain-containing protein</fullName>
    </recommendedName>
</protein>
<organism evidence="1 2">
    <name type="scientific">Bradyrhizobium xenonodulans</name>
    <dbReference type="NCBI Taxonomy" id="2736875"/>
    <lineage>
        <taxon>Bacteria</taxon>
        <taxon>Pseudomonadati</taxon>
        <taxon>Pseudomonadota</taxon>
        <taxon>Alphaproteobacteria</taxon>
        <taxon>Hyphomicrobiales</taxon>
        <taxon>Nitrobacteraceae</taxon>
        <taxon>Bradyrhizobium</taxon>
    </lineage>
</organism>
<dbReference type="InterPro" id="IPR036866">
    <property type="entry name" value="RibonucZ/Hydroxyglut_hydro"/>
</dbReference>
<dbReference type="Gene3D" id="3.60.15.10">
    <property type="entry name" value="Ribonuclease Z/Hydroxyacylglutathione hydrolase-like"/>
    <property type="match status" value="1"/>
</dbReference>
<dbReference type="Proteomes" id="UP001179614">
    <property type="component" value="Chromosome"/>
</dbReference>
<gene>
    <name evidence="1" type="ORF">I3J27_35195</name>
</gene>
<proteinExistence type="predicted"/>
<name>A0ABY7MIY0_9BRAD</name>
<reference evidence="1" key="1">
    <citation type="submission" date="2021-12" db="EMBL/GenBank/DDBJ databases">
        <title>Bradyrhizobium xenonodulans sp. nov.</title>
        <authorList>
            <person name="Claassens R."/>
            <person name="Venter S.N."/>
            <person name="Beukes C.W."/>
            <person name="Stepkowski T."/>
            <person name="Steenkamp E.T."/>
        </authorList>
    </citation>
    <scope>NUCLEOTIDE SEQUENCE</scope>
    <source>
        <strain evidence="1">14AB</strain>
    </source>
</reference>
<sequence length="356" mass="39427">MKAKHGDCLILQWGKSDAPQDRKVALIDGGPDTVYATWLKPRLKALAQELGRENFKLDLTMVSHIDDDHVQGILDFADDIENGDPPADIGVLWHNSLEDLLDHVIEDVPAVHSVTASLAGAPAGTTDKWYSKVLSSVPQGQMLHAFSQRHGIDHLRNDPYQPLVVLRDGVDDAPFSGLTLKVIGPNAEELDKLRTQWKQKRREDITAAYSDRSPYNLSSIVVMATFAGRTALLTGDARGDRIIEGLARRGMLDDDGKIHVNLLKLMHHGSRNNVDAAFFSTVTADVYVVSGDDVKFPNPHEQAMNWLAHARGDDDYKIYCTYDLPYMRKIFGDRLVVPDDDASVVVDIEALEPTDG</sequence>
<dbReference type="EMBL" id="CP089391">
    <property type="protein sequence ID" value="WBL78134.1"/>
    <property type="molecule type" value="Genomic_DNA"/>
</dbReference>
<dbReference type="RefSeq" id="WP_270163417.1">
    <property type="nucleotide sequence ID" value="NZ_CP089391.1"/>
</dbReference>
<evidence type="ECO:0000313" key="1">
    <source>
        <dbReference type="EMBL" id="WBL78134.1"/>
    </source>
</evidence>
<evidence type="ECO:0008006" key="3">
    <source>
        <dbReference type="Google" id="ProtNLM"/>
    </source>
</evidence>
<evidence type="ECO:0000313" key="2">
    <source>
        <dbReference type="Proteomes" id="UP001179614"/>
    </source>
</evidence>